<organism evidence="3 4">
    <name type="scientific">Oesophagostomum dentatum</name>
    <name type="common">Nodular worm</name>
    <dbReference type="NCBI Taxonomy" id="61180"/>
    <lineage>
        <taxon>Eukaryota</taxon>
        <taxon>Metazoa</taxon>
        <taxon>Ecdysozoa</taxon>
        <taxon>Nematoda</taxon>
        <taxon>Chromadorea</taxon>
        <taxon>Rhabditida</taxon>
        <taxon>Rhabditina</taxon>
        <taxon>Rhabditomorpha</taxon>
        <taxon>Strongyloidea</taxon>
        <taxon>Strongylidae</taxon>
        <taxon>Oesophagostomum</taxon>
    </lineage>
</organism>
<dbReference type="PANTHER" id="PTHR12411">
    <property type="entry name" value="CYSTEINE PROTEASE FAMILY C1-RELATED"/>
    <property type="match status" value="1"/>
</dbReference>
<dbReference type="EMBL" id="KN549223">
    <property type="protein sequence ID" value="KHJ99380.1"/>
    <property type="molecule type" value="Genomic_DNA"/>
</dbReference>
<evidence type="ECO:0000256" key="1">
    <source>
        <dbReference type="ARBA" id="ARBA00008455"/>
    </source>
</evidence>
<protein>
    <submittedName>
        <fullName evidence="3">Papain family cysteine protease</fullName>
    </submittedName>
</protein>
<reference evidence="3 4" key="1">
    <citation type="submission" date="2014-03" db="EMBL/GenBank/DDBJ databases">
        <title>Draft genome of the hookworm Oesophagostomum dentatum.</title>
        <authorList>
            <person name="Mitreva M."/>
        </authorList>
    </citation>
    <scope>NUCLEOTIDE SEQUENCE [LARGE SCALE GENOMIC DNA]</scope>
    <source>
        <strain evidence="3 4">OD-Hann</strain>
    </source>
</reference>
<proteinExistence type="inferred from homology"/>
<evidence type="ECO:0000313" key="3">
    <source>
        <dbReference type="EMBL" id="KHJ99380.1"/>
    </source>
</evidence>
<evidence type="ECO:0000313" key="4">
    <source>
        <dbReference type="Proteomes" id="UP000053660"/>
    </source>
</evidence>
<dbReference type="SMART" id="SM00645">
    <property type="entry name" value="Pept_C1"/>
    <property type="match status" value="1"/>
</dbReference>
<dbReference type="InterPro" id="IPR013128">
    <property type="entry name" value="Peptidase_C1A"/>
</dbReference>
<feature type="domain" description="Peptidase C1A papain C-terminal" evidence="2">
    <location>
        <begin position="3"/>
        <end position="200"/>
    </location>
</feature>
<dbReference type="Pfam" id="PF00112">
    <property type="entry name" value="Peptidase_C1"/>
    <property type="match status" value="1"/>
</dbReference>
<dbReference type="SUPFAM" id="SSF54001">
    <property type="entry name" value="Cysteine proteinases"/>
    <property type="match status" value="1"/>
</dbReference>
<dbReference type="InterPro" id="IPR025660">
    <property type="entry name" value="Pept_his_AS"/>
</dbReference>
<gene>
    <name evidence="3" type="ORF">OESDEN_00618</name>
</gene>
<dbReference type="Proteomes" id="UP000053660">
    <property type="component" value="Unassembled WGS sequence"/>
</dbReference>
<accession>A0A0B1TVA0</accession>
<dbReference type="InterPro" id="IPR000668">
    <property type="entry name" value="Peptidase_C1A_C"/>
</dbReference>
<keyword evidence="3" id="KW-0645">Protease</keyword>
<sequence length="200" mass="22501">MSDRVCIQSQGKVQSLVSDTDILSCCGDFCGDGCNGGYIDKAWKYVKRSGSCTGGAYQQKNVCKPYSFHPCGSHPNQTYYGECKGEEETPVCRKICQLHYPKKYEDDKIYVLDSYDVMGKEEAIQKEIMKNGPVQAGFTVYYDFMFYQGGIYKHSWGPEAGGHAIKIIGWGVENGTKYWTIANSWNTDWGENGAYLFQNV</sequence>
<dbReference type="Gene3D" id="3.90.70.10">
    <property type="entry name" value="Cysteine proteinases"/>
    <property type="match status" value="1"/>
</dbReference>
<dbReference type="GO" id="GO:0008234">
    <property type="term" value="F:cysteine-type peptidase activity"/>
    <property type="evidence" value="ECO:0007669"/>
    <property type="project" value="InterPro"/>
</dbReference>
<evidence type="ECO:0000259" key="2">
    <source>
        <dbReference type="SMART" id="SM00645"/>
    </source>
</evidence>
<dbReference type="InterPro" id="IPR038765">
    <property type="entry name" value="Papain-like_cys_pep_sf"/>
</dbReference>
<dbReference type="PROSITE" id="PS00639">
    <property type="entry name" value="THIOL_PROTEASE_HIS"/>
    <property type="match status" value="1"/>
</dbReference>
<dbReference type="OrthoDB" id="10058785at2759"/>
<name>A0A0B1TVA0_OESDE</name>
<comment type="similarity">
    <text evidence="1">Belongs to the peptidase C1 family.</text>
</comment>
<dbReference type="AlphaFoldDB" id="A0A0B1TVA0"/>
<dbReference type="GO" id="GO:0006508">
    <property type="term" value="P:proteolysis"/>
    <property type="evidence" value="ECO:0007669"/>
    <property type="project" value="UniProtKB-KW"/>
</dbReference>
<keyword evidence="4" id="KW-1185">Reference proteome</keyword>
<keyword evidence="3" id="KW-0378">Hydrolase</keyword>